<feature type="region of interest" description="Disordered" evidence="1">
    <location>
        <begin position="1"/>
        <end position="49"/>
    </location>
</feature>
<protein>
    <submittedName>
        <fullName evidence="2">Uncharacterized protein</fullName>
    </submittedName>
</protein>
<dbReference type="InterPro" id="IPR035979">
    <property type="entry name" value="RBD_domain_sf"/>
</dbReference>
<feature type="compositionally biased region" description="Polar residues" evidence="1">
    <location>
        <begin position="1"/>
        <end position="20"/>
    </location>
</feature>
<feature type="compositionally biased region" description="Polar residues" evidence="1">
    <location>
        <begin position="40"/>
        <end position="49"/>
    </location>
</feature>
<keyword evidence="3" id="KW-1185">Reference proteome</keyword>
<comment type="caution">
    <text evidence="2">The sequence shown here is derived from an EMBL/GenBank/DDBJ whole genome shotgun (WGS) entry which is preliminary data.</text>
</comment>
<proteinExistence type="predicted"/>
<sequence>MTGQHQQPQQHRTNKPSTGGFQLLPLNGGDVDMMHGDSGDNGTQVTETPTNLAEPTKELTEFSIDTGIQEFVIKESDYNAGRAVKDPVNSLLYDLTGQVTIIGKPTIRYLQVDSNKTERYLSVKLSDERSKIHLLALAYKNSTTDNDNQAKEETQEERPPARFTLYTDTMAAENRGRQVEITSLQPGTTKDKIRGAFTPLGEVEFVDITHKRYGAMVAATVTFVTDRPVKELQEHATRVMFVGNDSG</sequence>
<accession>A0A9P6JW13</accession>
<organism evidence="2 3">
    <name type="scientific">Mortierella hygrophila</name>
    <dbReference type="NCBI Taxonomy" id="979708"/>
    <lineage>
        <taxon>Eukaryota</taxon>
        <taxon>Fungi</taxon>
        <taxon>Fungi incertae sedis</taxon>
        <taxon>Mucoromycota</taxon>
        <taxon>Mortierellomycotina</taxon>
        <taxon>Mortierellomycetes</taxon>
        <taxon>Mortierellales</taxon>
        <taxon>Mortierellaceae</taxon>
        <taxon>Mortierella</taxon>
    </lineage>
</organism>
<dbReference type="AlphaFoldDB" id="A0A9P6JW13"/>
<name>A0A9P6JW13_9FUNG</name>
<dbReference type="SUPFAM" id="SSF54928">
    <property type="entry name" value="RNA-binding domain, RBD"/>
    <property type="match status" value="1"/>
</dbReference>
<reference evidence="2" key="1">
    <citation type="journal article" date="2020" name="Fungal Divers.">
        <title>Resolving the Mortierellaceae phylogeny through synthesis of multi-gene phylogenetics and phylogenomics.</title>
        <authorList>
            <person name="Vandepol N."/>
            <person name="Liber J."/>
            <person name="Desiro A."/>
            <person name="Na H."/>
            <person name="Kennedy M."/>
            <person name="Barry K."/>
            <person name="Grigoriev I.V."/>
            <person name="Miller A.N."/>
            <person name="O'Donnell K."/>
            <person name="Stajich J.E."/>
            <person name="Bonito G."/>
        </authorList>
    </citation>
    <scope>NUCLEOTIDE SEQUENCE</scope>
    <source>
        <strain evidence="2">NRRL 2591</strain>
    </source>
</reference>
<dbReference type="Proteomes" id="UP000723463">
    <property type="component" value="Unassembled WGS sequence"/>
</dbReference>
<evidence type="ECO:0000313" key="2">
    <source>
        <dbReference type="EMBL" id="KAF9536055.1"/>
    </source>
</evidence>
<evidence type="ECO:0000256" key="1">
    <source>
        <dbReference type="SAM" id="MobiDB-lite"/>
    </source>
</evidence>
<dbReference type="EMBL" id="JAAAXW010001086">
    <property type="protein sequence ID" value="KAF9536055.1"/>
    <property type="molecule type" value="Genomic_DNA"/>
</dbReference>
<dbReference type="GO" id="GO:0003676">
    <property type="term" value="F:nucleic acid binding"/>
    <property type="evidence" value="ECO:0007669"/>
    <property type="project" value="InterPro"/>
</dbReference>
<evidence type="ECO:0000313" key="3">
    <source>
        <dbReference type="Proteomes" id="UP000723463"/>
    </source>
</evidence>
<gene>
    <name evidence="2" type="ORF">EC957_000601</name>
</gene>
<feature type="non-terminal residue" evidence="2">
    <location>
        <position position="247"/>
    </location>
</feature>